<organism evidence="6 7">
    <name type="scientific">Cohaesibacter marisflavi</name>
    <dbReference type="NCBI Taxonomy" id="655353"/>
    <lineage>
        <taxon>Bacteria</taxon>
        <taxon>Pseudomonadati</taxon>
        <taxon>Pseudomonadota</taxon>
        <taxon>Alphaproteobacteria</taxon>
        <taxon>Hyphomicrobiales</taxon>
        <taxon>Cohaesibacteraceae</taxon>
    </lineage>
</organism>
<sequence length="393" mass="42423">MDQSNDFASLSDFEDKKEEMAANRQHIHQHPELSHQESETAAFVAGKLKDWGYEVAENVGGHGIVARLKVGEGTKSIAIRADMDALPITEETGLAYASKNAGVMHACGHDGHTAVLMGTAEYLARTKKFDGTVNLIFQPAEESPVKSGAEKMIEDGLLERFPFDCIYGLHNHPGAPVGQIMLRDGPAMAGADMIDITVRGKGGHGARPQETVDPVVTACHIAIGLQTIVSRNIDPFQPAVITIGAIHGGNAPNVIPEEVLMRVTLRTFDQTVRDHAKKRIIEMSQSIAEGFGATAKVDIPHGLPVVVNSTKEMAFAKEVALELVGEENIAEFPISSGSEDFAHYLAHKPGCFIRVGNGEESAALHNPKFNFSDEMLPVGAALWARLVERYLHA</sequence>
<dbReference type="FunFam" id="3.30.70.360:FF:000014">
    <property type="entry name" value="N-acyl-L-amino acid amidohydrolase"/>
    <property type="match status" value="1"/>
</dbReference>
<evidence type="ECO:0000256" key="3">
    <source>
        <dbReference type="PIRSR" id="PIRSR005962-1"/>
    </source>
</evidence>
<feature type="binding site" evidence="3">
    <location>
        <position position="142"/>
    </location>
    <ligand>
        <name>Mn(2+)</name>
        <dbReference type="ChEBI" id="CHEBI:29035"/>
        <label>2</label>
    </ligand>
</feature>
<dbReference type="Pfam" id="PF01546">
    <property type="entry name" value="Peptidase_M20"/>
    <property type="match status" value="1"/>
</dbReference>
<evidence type="ECO:0000313" key="7">
    <source>
        <dbReference type="Proteomes" id="UP000199236"/>
    </source>
</evidence>
<dbReference type="AlphaFoldDB" id="A0A1I5E7I1"/>
<evidence type="ECO:0000259" key="5">
    <source>
        <dbReference type="Pfam" id="PF07687"/>
    </source>
</evidence>
<dbReference type="PANTHER" id="PTHR11014:SF63">
    <property type="entry name" value="METALLOPEPTIDASE, PUTATIVE (AFU_ORTHOLOGUE AFUA_6G09600)-RELATED"/>
    <property type="match status" value="1"/>
</dbReference>
<evidence type="ECO:0000313" key="6">
    <source>
        <dbReference type="EMBL" id="SFO07568.1"/>
    </source>
</evidence>
<reference evidence="6 7" key="1">
    <citation type="submission" date="2016-10" db="EMBL/GenBank/DDBJ databases">
        <authorList>
            <person name="de Groot N.N."/>
        </authorList>
    </citation>
    <scope>NUCLEOTIDE SEQUENCE [LARGE SCALE GENOMIC DNA]</scope>
    <source>
        <strain evidence="6 7">CGMCC 1.9157</strain>
    </source>
</reference>
<dbReference type="GO" id="GO:0016787">
    <property type="term" value="F:hydrolase activity"/>
    <property type="evidence" value="ECO:0007669"/>
    <property type="project" value="UniProtKB-KW"/>
</dbReference>
<dbReference type="InterPro" id="IPR011650">
    <property type="entry name" value="Peptidase_M20_dimer"/>
</dbReference>
<name>A0A1I5E7I1_9HYPH</name>
<dbReference type="RefSeq" id="WP_090070571.1">
    <property type="nucleotide sequence ID" value="NZ_FOVR01000003.1"/>
</dbReference>
<feature type="compositionally biased region" description="Basic and acidic residues" evidence="4">
    <location>
        <begin position="29"/>
        <end position="38"/>
    </location>
</feature>
<accession>A0A1I5E7I1</accession>
<dbReference type="PANTHER" id="PTHR11014">
    <property type="entry name" value="PEPTIDASE M20 FAMILY MEMBER"/>
    <property type="match status" value="1"/>
</dbReference>
<dbReference type="Gene3D" id="3.30.70.360">
    <property type="match status" value="1"/>
</dbReference>
<dbReference type="InterPro" id="IPR036264">
    <property type="entry name" value="Bact_exopeptidase_dim_dom"/>
</dbReference>
<feature type="region of interest" description="Disordered" evidence="4">
    <location>
        <begin position="1"/>
        <end position="39"/>
    </location>
</feature>
<dbReference type="Proteomes" id="UP000199236">
    <property type="component" value="Unassembled WGS sequence"/>
</dbReference>
<dbReference type="EMBL" id="FOVR01000003">
    <property type="protein sequence ID" value="SFO07568.1"/>
    <property type="molecule type" value="Genomic_DNA"/>
</dbReference>
<feature type="binding site" evidence="3">
    <location>
        <position position="109"/>
    </location>
    <ligand>
        <name>Mn(2+)</name>
        <dbReference type="ChEBI" id="CHEBI:29035"/>
        <label>2</label>
    </ligand>
</feature>
<keyword evidence="3" id="KW-0464">Manganese</keyword>
<proteinExistence type="inferred from homology"/>
<gene>
    <name evidence="6" type="ORF">SAMN04488056_10369</name>
</gene>
<evidence type="ECO:0000256" key="2">
    <source>
        <dbReference type="ARBA" id="ARBA00022801"/>
    </source>
</evidence>
<feature type="domain" description="Peptidase M20 dimerisation" evidence="5">
    <location>
        <begin position="190"/>
        <end position="286"/>
    </location>
</feature>
<keyword evidence="2 6" id="KW-0378">Hydrolase</keyword>
<dbReference type="NCBIfam" id="TIGR01891">
    <property type="entry name" value="amidohydrolases"/>
    <property type="match status" value="1"/>
</dbReference>
<dbReference type="SUPFAM" id="SSF55031">
    <property type="entry name" value="Bacterial exopeptidase dimerisation domain"/>
    <property type="match status" value="1"/>
</dbReference>
<feature type="binding site" evidence="3">
    <location>
        <position position="170"/>
    </location>
    <ligand>
        <name>Mn(2+)</name>
        <dbReference type="ChEBI" id="CHEBI:29035"/>
        <label>2</label>
    </ligand>
</feature>
<dbReference type="CDD" id="cd05666">
    <property type="entry name" value="M20_Acy1-like"/>
    <property type="match status" value="1"/>
</dbReference>
<dbReference type="Gene3D" id="3.40.630.10">
    <property type="entry name" value="Zn peptidases"/>
    <property type="match status" value="1"/>
</dbReference>
<dbReference type="STRING" id="655353.SAMN04488056_10369"/>
<dbReference type="InterPro" id="IPR017439">
    <property type="entry name" value="Amidohydrolase"/>
</dbReference>
<comment type="cofactor">
    <cofactor evidence="3">
        <name>Mn(2+)</name>
        <dbReference type="ChEBI" id="CHEBI:29035"/>
    </cofactor>
    <text evidence="3">The Mn(2+) ion enhances activity.</text>
</comment>
<dbReference type="Pfam" id="PF07687">
    <property type="entry name" value="M20_dimer"/>
    <property type="match status" value="1"/>
</dbReference>
<keyword evidence="3" id="KW-0479">Metal-binding</keyword>
<feature type="binding site" evidence="3">
    <location>
        <position position="365"/>
    </location>
    <ligand>
        <name>Mn(2+)</name>
        <dbReference type="ChEBI" id="CHEBI:29035"/>
        <label>2</label>
    </ligand>
</feature>
<dbReference type="SUPFAM" id="SSF53187">
    <property type="entry name" value="Zn-dependent exopeptidases"/>
    <property type="match status" value="1"/>
</dbReference>
<dbReference type="OrthoDB" id="9777385at2"/>
<keyword evidence="7" id="KW-1185">Reference proteome</keyword>
<dbReference type="GO" id="GO:0046872">
    <property type="term" value="F:metal ion binding"/>
    <property type="evidence" value="ECO:0007669"/>
    <property type="project" value="UniProtKB-KW"/>
</dbReference>
<feature type="binding site" evidence="3">
    <location>
        <position position="107"/>
    </location>
    <ligand>
        <name>Mn(2+)</name>
        <dbReference type="ChEBI" id="CHEBI:29035"/>
        <label>2</label>
    </ligand>
</feature>
<protein>
    <submittedName>
        <fullName evidence="6">Hippurate hydrolase</fullName>
    </submittedName>
</protein>
<dbReference type="InterPro" id="IPR002933">
    <property type="entry name" value="Peptidase_M20"/>
</dbReference>
<comment type="similarity">
    <text evidence="1">Belongs to the peptidase M20 family.</text>
</comment>
<evidence type="ECO:0000256" key="1">
    <source>
        <dbReference type="ARBA" id="ARBA00006153"/>
    </source>
</evidence>
<evidence type="ECO:0000256" key="4">
    <source>
        <dbReference type="SAM" id="MobiDB-lite"/>
    </source>
</evidence>
<dbReference type="PIRSF" id="PIRSF005962">
    <property type="entry name" value="Pept_M20D_amidohydro"/>
    <property type="match status" value="1"/>
</dbReference>